<reference evidence="2" key="2">
    <citation type="submission" date="2022-01" db="EMBL/GenBank/DDBJ databases">
        <authorList>
            <person name="Yamashiro T."/>
            <person name="Shiraishi A."/>
            <person name="Satake H."/>
            <person name="Nakayama K."/>
        </authorList>
    </citation>
    <scope>NUCLEOTIDE SEQUENCE</scope>
</reference>
<keyword evidence="3" id="KW-1185">Reference proteome</keyword>
<evidence type="ECO:0000313" key="3">
    <source>
        <dbReference type="Proteomes" id="UP001151760"/>
    </source>
</evidence>
<dbReference type="PANTHER" id="PTHR21681:SF0">
    <property type="entry name" value="EUKARYOTIC TRANSLATION INITIATION FACTOR 3 SUBUNIT J"/>
    <property type="match status" value="1"/>
</dbReference>
<dbReference type="Pfam" id="PF08597">
    <property type="entry name" value="eIF3_subunit"/>
    <property type="match status" value="1"/>
</dbReference>
<organism evidence="2 3">
    <name type="scientific">Tanacetum coccineum</name>
    <dbReference type="NCBI Taxonomy" id="301880"/>
    <lineage>
        <taxon>Eukaryota</taxon>
        <taxon>Viridiplantae</taxon>
        <taxon>Streptophyta</taxon>
        <taxon>Embryophyta</taxon>
        <taxon>Tracheophyta</taxon>
        <taxon>Spermatophyta</taxon>
        <taxon>Magnoliopsida</taxon>
        <taxon>eudicotyledons</taxon>
        <taxon>Gunneridae</taxon>
        <taxon>Pentapetalae</taxon>
        <taxon>asterids</taxon>
        <taxon>campanulids</taxon>
        <taxon>Asterales</taxon>
        <taxon>Asteraceae</taxon>
        <taxon>Asteroideae</taxon>
        <taxon>Anthemideae</taxon>
        <taxon>Anthemidinae</taxon>
        <taxon>Tanacetum</taxon>
    </lineage>
</organism>
<comment type="caution">
    <text evidence="2">The sequence shown here is derived from an EMBL/GenBank/DDBJ whole genome shotgun (WGS) entry which is preliminary data.</text>
</comment>
<gene>
    <name evidence="2" type="ORF">Tco_0730490</name>
</gene>
<accession>A0ABQ4YRX8</accession>
<name>A0ABQ4YRX8_9ASTR</name>
<dbReference type="Proteomes" id="UP001151760">
    <property type="component" value="Unassembled WGS sequence"/>
</dbReference>
<dbReference type="EMBL" id="BQNB010010684">
    <property type="protein sequence ID" value="GJS80609.1"/>
    <property type="molecule type" value="Genomic_DNA"/>
</dbReference>
<proteinExistence type="predicted"/>
<reference evidence="2" key="1">
    <citation type="journal article" date="2022" name="Int. J. Mol. Sci.">
        <title>Draft Genome of Tanacetum Coccineum: Genomic Comparison of Closely Related Tanacetum-Family Plants.</title>
        <authorList>
            <person name="Yamashiro T."/>
            <person name="Shiraishi A."/>
            <person name="Nakayama K."/>
            <person name="Satake H."/>
        </authorList>
    </citation>
    <scope>NUCLEOTIDE SEQUENCE</scope>
</reference>
<feature type="region of interest" description="Disordered" evidence="1">
    <location>
        <begin position="15"/>
        <end position="70"/>
    </location>
</feature>
<evidence type="ECO:0000256" key="1">
    <source>
        <dbReference type="SAM" id="MobiDB-lite"/>
    </source>
</evidence>
<protein>
    <submittedName>
        <fullName evidence="2">Eukaryotic translation initiation factor 3 subunit J-like protein</fullName>
    </submittedName>
</protein>
<evidence type="ECO:0000313" key="2">
    <source>
        <dbReference type="EMBL" id="GJS80609.1"/>
    </source>
</evidence>
<dbReference type="InterPro" id="IPR013906">
    <property type="entry name" value="eIF3j"/>
</dbReference>
<dbReference type="PANTHER" id="PTHR21681">
    <property type="entry name" value="EUKARYOTIC TRANSLATION INITIATION FACTOR 3 SUBUNIT J"/>
    <property type="match status" value="1"/>
</dbReference>
<sequence>MEDWEDEPALLVVKKEPKSMWDDEDVDASDIKDLWEDEDEPTPPPVAGPLFSEKPKVPKKPKPKSVQEKGKLIEVAKEEQLDHAAEKLRQQRLVEKPIIRTRLHQVGSSFRDFVARTAGEY</sequence>